<gene>
    <name evidence="2" type="ORF">B0T19DRAFT_479447</name>
</gene>
<proteinExistence type="predicted"/>
<dbReference type="EMBL" id="JAUEPO010000007">
    <property type="protein sequence ID" value="KAK3317353.1"/>
    <property type="molecule type" value="Genomic_DNA"/>
</dbReference>
<organism evidence="2 3">
    <name type="scientific">Cercophora scortea</name>
    <dbReference type="NCBI Taxonomy" id="314031"/>
    <lineage>
        <taxon>Eukaryota</taxon>
        <taxon>Fungi</taxon>
        <taxon>Dikarya</taxon>
        <taxon>Ascomycota</taxon>
        <taxon>Pezizomycotina</taxon>
        <taxon>Sordariomycetes</taxon>
        <taxon>Sordariomycetidae</taxon>
        <taxon>Sordariales</taxon>
        <taxon>Lasiosphaeriaceae</taxon>
        <taxon>Cercophora</taxon>
    </lineage>
</organism>
<evidence type="ECO:0008006" key="4">
    <source>
        <dbReference type="Google" id="ProtNLM"/>
    </source>
</evidence>
<feature type="region of interest" description="Disordered" evidence="1">
    <location>
        <begin position="1"/>
        <end position="27"/>
    </location>
</feature>
<sequence>MAKKKNNSNKRKNKSKNQGKKSQQLGTKVDRQTGSLFFRRLPQEIRVEIYSHVFSSTRLAFGERTTGRISTIDIKPARNSLALLRVCRRMKHEIGNSWLSQVLFFFEDPGTLLDKLTPLPRNILSRLRRVTFAGDTLMVSFPEDDVYYRPVSVLKLLPGLRLDVLTVLGGHGSDVNYDALSGLIADGSGWKELRYISCSSAMLGFSLFDIMGDRSRYHRKPQPLYWQCMMEDRDGLALKPSVTIYRATESGRYGSILDPSKRVQYEQKPDQVQAPVFQPGVFREDPELMTDGEKEKEILVVVKRGFGVDFEKKGGPPHFDGDIMEDMPVKTWAYVRANHVDFPDSDDDDYGDDYDDSNSDDDDDDEYLRGSRGCPSSSAKKEFVGQADVYKDVDEYAWNPLHFNPRGF</sequence>
<dbReference type="InterPro" id="IPR038883">
    <property type="entry name" value="AN11006-like"/>
</dbReference>
<keyword evidence="3" id="KW-1185">Reference proteome</keyword>
<evidence type="ECO:0000313" key="3">
    <source>
        <dbReference type="Proteomes" id="UP001286456"/>
    </source>
</evidence>
<accession>A0AAE0I2G0</accession>
<comment type="caution">
    <text evidence="2">The sequence shown here is derived from an EMBL/GenBank/DDBJ whole genome shotgun (WGS) entry which is preliminary data.</text>
</comment>
<protein>
    <recommendedName>
        <fullName evidence="4">F-box domain-containing protein</fullName>
    </recommendedName>
</protein>
<dbReference type="Proteomes" id="UP001286456">
    <property type="component" value="Unassembled WGS sequence"/>
</dbReference>
<evidence type="ECO:0000256" key="1">
    <source>
        <dbReference type="SAM" id="MobiDB-lite"/>
    </source>
</evidence>
<evidence type="ECO:0000313" key="2">
    <source>
        <dbReference type="EMBL" id="KAK3317353.1"/>
    </source>
</evidence>
<name>A0AAE0I2G0_9PEZI</name>
<dbReference type="PANTHER" id="PTHR42085:SF1">
    <property type="entry name" value="F-BOX DOMAIN-CONTAINING PROTEIN"/>
    <property type="match status" value="1"/>
</dbReference>
<feature type="compositionally biased region" description="Acidic residues" evidence="1">
    <location>
        <begin position="343"/>
        <end position="366"/>
    </location>
</feature>
<feature type="compositionally biased region" description="Basic residues" evidence="1">
    <location>
        <begin position="1"/>
        <end position="19"/>
    </location>
</feature>
<dbReference type="AlphaFoldDB" id="A0AAE0I2G0"/>
<reference evidence="2" key="2">
    <citation type="submission" date="2023-06" db="EMBL/GenBank/DDBJ databases">
        <authorList>
            <consortium name="Lawrence Berkeley National Laboratory"/>
            <person name="Haridas S."/>
            <person name="Hensen N."/>
            <person name="Bonometti L."/>
            <person name="Westerberg I."/>
            <person name="Brannstrom I.O."/>
            <person name="Guillou S."/>
            <person name="Cros-Aarteil S."/>
            <person name="Calhoun S."/>
            <person name="Kuo A."/>
            <person name="Mondo S."/>
            <person name="Pangilinan J."/>
            <person name="Riley R."/>
            <person name="Labutti K."/>
            <person name="Andreopoulos B."/>
            <person name="Lipzen A."/>
            <person name="Chen C."/>
            <person name="Yanf M."/>
            <person name="Daum C."/>
            <person name="Ng V."/>
            <person name="Clum A."/>
            <person name="Steindorff A."/>
            <person name="Ohm R."/>
            <person name="Martin F."/>
            <person name="Silar P."/>
            <person name="Natvig D."/>
            <person name="Lalanne C."/>
            <person name="Gautier V."/>
            <person name="Ament-Velasquez S.L."/>
            <person name="Kruys A."/>
            <person name="Hutchinson M.I."/>
            <person name="Powell A.J."/>
            <person name="Barry K."/>
            <person name="Miller A.N."/>
            <person name="Grigoriev I.V."/>
            <person name="Debuchy R."/>
            <person name="Gladieux P."/>
            <person name="Thoren M.H."/>
            <person name="Johannesson H."/>
        </authorList>
    </citation>
    <scope>NUCLEOTIDE SEQUENCE</scope>
    <source>
        <strain evidence="2">SMH4131-1</strain>
    </source>
</reference>
<reference evidence="2" key="1">
    <citation type="journal article" date="2023" name="Mol. Phylogenet. Evol.">
        <title>Genome-scale phylogeny and comparative genomics of the fungal order Sordariales.</title>
        <authorList>
            <person name="Hensen N."/>
            <person name="Bonometti L."/>
            <person name="Westerberg I."/>
            <person name="Brannstrom I.O."/>
            <person name="Guillou S."/>
            <person name="Cros-Aarteil S."/>
            <person name="Calhoun S."/>
            <person name="Haridas S."/>
            <person name="Kuo A."/>
            <person name="Mondo S."/>
            <person name="Pangilinan J."/>
            <person name="Riley R."/>
            <person name="LaButti K."/>
            <person name="Andreopoulos B."/>
            <person name="Lipzen A."/>
            <person name="Chen C."/>
            <person name="Yan M."/>
            <person name="Daum C."/>
            <person name="Ng V."/>
            <person name="Clum A."/>
            <person name="Steindorff A."/>
            <person name="Ohm R.A."/>
            <person name="Martin F."/>
            <person name="Silar P."/>
            <person name="Natvig D.O."/>
            <person name="Lalanne C."/>
            <person name="Gautier V."/>
            <person name="Ament-Velasquez S.L."/>
            <person name="Kruys A."/>
            <person name="Hutchinson M.I."/>
            <person name="Powell A.J."/>
            <person name="Barry K."/>
            <person name="Miller A.N."/>
            <person name="Grigoriev I.V."/>
            <person name="Debuchy R."/>
            <person name="Gladieux P."/>
            <person name="Hiltunen Thoren M."/>
            <person name="Johannesson H."/>
        </authorList>
    </citation>
    <scope>NUCLEOTIDE SEQUENCE</scope>
    <source>
        <strain evidence="2">SMH4131-1</strain>
    </source>
</reference>
<feature type="region of interest" description="Disordered" evidence="1">
    <location>
        <begin position="343"/>
        <end position="379"/>
    </location>
</feature>
<dbReference type="PANTHER" id="PTHR42085">
    <property type="entry name" value="F-BOX DOMAIN-CONTAINING PROTEIN"/>
    <property type="match status" value="1"/>
</dbReference>